<dbReference type="InterPro" id="IPR007012">
    <property type="entry name" value="PolA_pol_cen_dom"/>
</dbReference>
<feature type="domain" description="Poly(A) polymerase nucleotidyltransferase" evidence="18">
    <location>
        <begin position="70"/>
        <end position="142"/>
    </location>
</feature>
<feature type="region of interest" description="Disordered" evidence="15">
    <location>
        <begin position="441"/>
        <end position="669"/>
    </location>
</feature>
<dbReference type="PANTHER" id="PTHR10682">
    <property type="entry name" value="POLY A POLYMERASE"/>
    <property type="match status" value="1"/>
</dbReference>
<evidence type="ECO:0000256" key="9">
    <source>
        <dbReference type="ARBA" id="ARBA00022741"/>
    </source>
</evidence>
<dbReference type="GO" id="GO:0031123">
    <property type="term" value="P:RNA 3'-end processing"/>
    <property type="evidence" value="ECO:0007669"/>
    <property type="project" value="InterPro"/>
</dbReference>
<dbReference type="GO" id="GO:0046872">
    <property type="term" value="F:metal ion binding"/>
    <property type="evidence" value="ECO:0007669"/>
    <property type="project" value="UniProtKB-KW"/>
</dbReference>
<keyword evidence="9" id="KW-0547">Nucleotide-binding</keyword>
<dbReference type="GO" id="GO:0006397">
    <property type="term" value="P:mRNA processing"/>
    <property type="evidence" value="ECO:0007669"/>
    <property type="project" value="UniProtKB-KW"/>
</dbReference>
<evidence type="ECO:0000256" key="15">
    <source>
        <dbReference type="SAM" id="MobiDB-lite"/>
    </source>
</evidence>
<dbReference type="GO" id="GO:1990817">
    <property type="term" value="F:poly(A) RNA polymerase activity"/>
    <property type="evidence" value="ECO:0007669"/>
    <property type="project" value="UniProtKB-EC"/>
</dbReference>
<evidence type="ECO:0000259" key="17">
    <source>
        <dbReference type="Pfam" id="PF04928"/>
    </source>
</evidence>
<evidence type="ECO:0000259" key="18">
    <source>
        <dbReference type="Pfam" id="PF20750"/>
    </source>
</evidence>
<organism evidence="19 20">
    <name type="scientific">Collichthys lucidus</name>
    <name type="common">Big head croaker</name>
    <name type="synonym">Sciaena lucida</name>
    <dbReference type="NCBI Taxonomy" id="240159"/>
    <lineage>
        <taxon>Eukaryota</taxon>
        <taxon>Metazoa</taxon>
        <taxon>Chordata</taxon>
        <taxon>Craniata</taxon>
        <taxon>Vertebrata</taxon>
        <taxon>Euteleostomi</taxon>
        <taxon>Actinopterygii</taxon>
        <taxon>Neopterygii</taxon>
        <taxon>Teleostei</taxon>
        <taxon>Neoteleostei</taxon>
        <taxon>Acanthomorphata</taxon>
        <taxon>Eupercaria</taxon>
        <taxon>Sciaenidae</taxon>
        <taxon>Collichthys</taxon>
    </lineage>
</organism>
<feature type="compositionally biased region" description="Basic and acidic residues" evidence="15">
    <location>
        <begin position="590"/>
        <end position="604"/>
    </location>
</feature>
<dbReference type="GO" id="GO:0003723">
    <property type="term" value="F:RNA binding"/>
    <property type="evidence" value="ECO:0007669"/>
    <property type="project" value="UniProtKB-KW"/>
</dbReference>
<keyword evidence="12" id="KW-0694">RNA-binding</keyword>
<dbReference type="FunFam" id="1.10.1410.10:FF:000001">
    <property type="entry name" value="Putative poly(A) polymerase gamma"/>
    <property type="match status" value="1"/>
</dbReference>
<keyword evidence="10" id="KW-0067">ATP-binding</keyword>
<keyword evidence="13" id="KW-0539">Nucleus</keyword>
<dbReference type="EMBL" id="CM014094">
    <property type="protein sequence ID" value="TKS85228.1"/>
    <property type="molecule type" value="Genomic_DNA"/>
</dbReference>
<proteinExistence type="inferred from homology"/>
<comment type="cofactor">
    <cofactor evidence="1">
        <name>Mn(2+)</name>
        <dbReference type="ChEBI" id="CHEBI:29035"/>
    </cofactor>
</comment>
<evidence type="ECO:0000256" key="7">
    <source>
        <dbReference type="ARBA" id="ARBA00022679"/>
    </source>
</evidence>
<dbReference type="Gene3D" id="3.30.70.590">
    <property type="entry name" value="Poly(A) polymerase predicted RNA binding domain"/>
    <property type="match status" value="1"/>
</dbReference>
<feature type="region of interest" description="Disordered" evidence="15">
    <location>
        <begin position="725"/>
        <end position="777"/>
    </location>
</feature>
<feature type="compositionally biased region" description="Low complexity" evidence="15">
    <location>
        <begin position="494"/>
        <end position="524"/>
    </location>
</feature>
<dbReference type="GO" id="GO:0005634">
    <property type="term" value="C:nucleus"/>
    <property type="evidence" value="ECO:0007669"/>
    <property type="project" value="UniProtKB-SubCell"/>
</dbReference>
<comment type="subcellular location">
    <subcellularLocation>
        <location evidence="3">Nucleus</location>
    </subcellularLocation>
</comment>
<keyword evidence="8" id="KW-0479">Metal-binding</keyword>
<evidence type="ECO:0000259" key="16">
    <source>
        <dbReference type="Pfam" id="PF04926"/>
    </source>
</evidence>
<feature type="compositionally biased region" description="Basic and acidic residues" evidence="15">
    <location>
        <begin position="761"/>
        <end position="777"/>
    </location>
</feature>
<sequence length="777" mass="85534">MPGGQQQPQKHYGITSAISLAPPREIDHQYTKKLCDAMKPFGVFEDEEELNHRLAVLGKLNNFVKEWIAEISELKAVEDAFVPVIKFKFDGIEIDLLFARLALQSIPDNLDLRGDSILRNLDIRCIRSLNGCRVTDEILYLVPNKENFRLTLRAIKLWAKRRGIYSNMLGFLGGVSWAMLVARTCQLYPNAVAATLVHKFFLVFSKWEWPNPVLLKQPEDSNLNLPVWDPRVNPSDRYHLMPIITPAYPQQNSTYNVSTSTRTIMSEEFKYGLSVTDEILQGKAEWSKLFEPPNFFQKYKHYIVLTASASTEENHLEWIGLVESKIRVLVGNLERNEYITLAHVNPQSFPGSKENRNENDFVSMWFIGIIFKKVENAESVNIDLTYDIQSFTDTVYRQANNINMLKDGMKIEATHVKKKQLHQYLPPELVQKKKRSIAELNRSSKRISLDSSHLDSSRDTDSGTPFSSPTSKPSKPVTDTDDSASPPKQLFIESSPAPSTAASATPSAAPSVAPSAAPSATPAAQDQGMSIPVIGSKPSGKVKPPSPPASSSITTVLSGDVTPNTASSPREEPNGLEDSVNGAPAKRPHSPTEEDLAKRHKDSEVSSDDATFKEPYPPSSDLHAHGEGPHTTPLSGSKAKPIPTIDTSRTQRLPSMELPDASSPLPASNSCRVVKNSIKLALNRHNITPPKPPVFEGTMATDAPPTSEEKGMSIPVIGSKHVVSKHTAPSVGSSIPTLVSRGADPLNGAASKRPLSPSLEEQAKRLKETEKARIHIA</sequence>
<feature type="domain" description="Poly(A) polymerase RNA-binding" evidence="16">
    <location>
        <begin position="294"/>
        <end position="360"/>
    </location>
</feature>
<comment type="cofactor">
    <cofactor evidence="2">
        <name>Mg(2+)</name>
        <dbReference type="ChEBI" id="CHEBI:18420"/>
    </cofactor>
</comment>
<evidence type="ECO:0000256" key="8">
    <source>
        <dbReference type="ARBA" id="ARBA00022723"/>
    </source>
</evidence>
<evidence type="ECO:0000256" key="2">
    <source>
        <dbReference type="ARBA" id="ARBA00001946"/>
    </source>
</evidence>
<evidence type="ECO:0000256" key="14">
    <source>
        <dbReference type="ARBA" id="ARBA00048830"/>
    </source>
</evidence>
<dbReference type="InterPro" id="IPR011068">
    <property type="entry name" value="NuclTrfase_I-like_C"/>
</dbReference>
<evidence type="ECO:0000256" key="1">
    <source>
        <dbReference type="ARBA" id="ARBA00001936"/>
    </source>
</evidence>
<dbReference type="SUPFAM" id="SSF81301">
    <property type="entry name" value="Nucleotidyltransferase"/>
    <property type="match status" value="1"/>
</dbReference>
<dbReference type="Gene3D" id="1.10.1410.10">
    <property type="match status" value="1"/>
</dbReference>
<evidence type="ECO:0000256" key="3">
    <source>
        <dbReference type="ARBA" id="ARBA00004123"/>
    </source>
</evidence>
<name>A0A4U5VBK0_COLLU</name>
<feature type="compositionally biased region" description="Polar residues" evidence="15">
    <location>
        <begin position="553"/>
        <end position="568"/>
    </location>
</feature>
<dbReference type="Pfam" id="PF20750">
    <property type="entry name" value="PAP_NTPase"/>
    <property type="match status" value="1"/>
</dbReference>
<keyword evidence="11" id="KW-0460">Magnesium</keyword>
<feature type="compositionally biased region" description="Low complexity" evidence="15">
    <location>
        <begin position="462"/>
        <end position="477"/>
    </location>
</feature>
<protein>
    <recommendedName>
        <fullName evidence="5">polynucleotide adenylyltransferase</fullName>
        <ecNumber evidence="5">2.7.7.19</ecNumber>
    </recommendedName>
</protein>
<dbReference type="SUPFAM" id="SSF81631">
    <property type="entry name" value="PAP/OAS1 substrate-binding domain"/>
    <property type="match status" value="1"/>
</dbReference>
<dbReference type="InterPro" id="IPR048840">
    <property type="entry name" value="PolA_pol_NTPase"/>
</dbReference>
<gene>
    <name evidence="19" type="ORF">D9C73_020115</name>
</gene>
<dbReference type="SUPFAM" id="SSF55003">
    <property type="entry name" value="PAP/Archaeal CCA-adding enzyme, C-terminal domain"/>
    <property type="match status" value="1"/>
</dbReference>
<evidence type="ECO:0000256" key="4">
    <source>
        <dbReference type="ARBA" id="ARBA00010912"/>
    </source>
</evidence>
<evidence type="ECO:0000256" key="11">
    <source>
        <dbReference type="ARBA" id="ARBA00022842"/>
    </source>
</evidence>
<dbReference type="Pfam" id="PF04926">
    <property type="entry name" value="PAP_RNA-bind"/>
    <property type="match status" value="1"/>
</dbReference>
<dbReference type="EC" id="2.7.7.19" evidence="5"/>
<dbReference type="Proteomes" id="UP000298787">
    <property type="component" value="Chromosome 17"/>
</dbReference>
<keyword evidence="20" id="KW-1185">Reference proteome</keyword>
<dbReference type="PANTHER" id="PTHR10682:SF6">
    <property type="entry name" value="POLY(A) POLYMERASE GAMMA"/>
    <property type="match status" value="1"/>
</dbReference>
<dbReference type="GO" id="GO:0005524">
    <property type="term" value="F:ATP binding"/>
    <property type="evidence" value="ECO:0007669"/>
    <property type="project" value="UniProtKB-KW"/>
</dbReference>
<evidence type="ECO:0000256" key="10">
    <source>
        <dbReference type="ARBA" id="ARBA00022840"/>
    </source>
</evidence>
<keyword evidence="7" id="KW-0808">Transferase</keyword>
<keyword evidence="6" id="KW-0507">mRNA processing</keyword>
<evidence type="ECO:0000313" key="20">
    <source>
        <dbReference type="Proteomes" id="UP000298787"/>
    </source>
</evidence>
<evidence type="ECO:0000256" key="13">
    <source>
        <dbReference type="ARBA" id="ARBA00023242"/>
    </source>
</evidence>
<comment type="similarity">
    <text evidence="4">Belongs to the poly(A) polymerase family.</text>
</comment>
<dbReference type="InterPro" id="IPR007010">
    <property type="entry name" value="PolA_pol_RNA-bd_dom"/>
</dbReference>
<accession>A0A4U5VBK0</accession>
<evidence type="ECO:0000256" key="6">
    <source>
        <dbReference type="ARBA" id="ARBA00022664"/>
    </source>
</evidence>
<feature type="region of interest" description="Disordered" evidence="15">
    <location>
        <begin position="684"/>
        <end position="712"/>
    </location>
</feature>
<dbReference type="InterPro" id="IPR043519">
    <property type="entry name" value="NT_sf"/>
</dbReference>
<dbReference type="STRING" id="240159.A0A4U5VBK0"/>
<dbReference type="AlphaFoldDB" id="A0A4U5VBK0"/>
<reference evidence="19 20" key="1">
    <citation type="submission" date="2019-01" db="EMBL/GenBank/DDBJ databases">
        <title>Genome Assembly of Collichthys lucidus.</title>
        <authorList>
            <person name="Cai M."/>
            <person name="Xiao S."/>
        </authorList>
    </citation>
    <scope>NUCLEOTIDE SEQUENCE [LARGE SCALE GENOMIC DNA]</scope>
    <source>
        <strain evidence="19">JT15FE1705JMU</strain>
        <tissue evidence="19">Muscle</tissue>
    </source>
</reference>
<feature type="compositionally biased region" description="Basic and acidic residues" evidence="15">
    <location>
        <begin position="452"/>
        <end position="461"/>
    </location>
</feature>
<evidence type="ECO:0000256" key="5">
    <source>
        <dbReference type="ARBA" id="ARBA00012388"/>
    </source>
</evidence>
<evidence type="ECO:0000313" key="19">
    <source>
        <dbReference type="EMBL" id="TKS85228.1"/>
    </source>
</evidence>
<feature type="domain" description="Poly(A) polymerase central" evidence="17">
    <location>
        <begin position="147"/>
        <end position="291"/>
    </location>
</feature>
<dbReference type="Pfam" id="PF04928">
    <property type="entry name" value="PAP_central"/>
    <property type="match status" value="1"/>
</dbReference>
<evidence type="ECO:0000256" key="12">
    <source>
        <dbReference type="ARBA" id="ARBA00022884"/>
    </source>
</evidence>
<dbReference type="FunFam" id="3.30.70.590:FF:000001">
    <property type="entry name" value="Putative poly(A) polymerase gamma"/>
    <property type="match status" value="1"/>
</dbReference>
<comment type="catalytic activity">
    <reaction evidence="14">
        <text>RNA(n) + ATP = RNA(n)-3'-adenine ribonucleotide + diphosphate</text>
        <dbReference type="Rhea" id="RHEA:11332"/>
        <dbReference type="Rhea" id="RHEA-COMP:14527"/>
        <dbReference type="Rhea" id="RHEA-COMP:17347"/>
        <dbReference type="ChEBI" id="CHEBI:30616"/>
        <dbReference type="ChEBI" id="CHEBI:33019"/>
        <dbReference type="ChEBI" id="CHEBI:140395"/>
        <dbReference type="ChEBI" id="CHEBI:173115"/>
        <dbReference type="EC" id="2.7.7.19"/>
    </reaction>
</comment>